<protein>
    <recommendedName>
        <fullName evidence="4">STAS domain-containing protein</fullName>
    </recommendedName>
</protein>
<name>A0A1H1V8Z3_9MICC</name>
<sequence>MDRSLNALVNLDVPADIVRIDVRGSLTHDSRPDLVHIIRRVRRMGMRAHIRVDLSQAALVESSALAGLRSDLNTMDANTLPGIYGSGVSLHLTGSHDRLAGAHLAGAEAAQQVQPLHIVDDDATHPNHGRAFGEGLQVAPDAALEELFGRQLVEYSEQELLAASDTLFALLDHPGAFPGSDLLGRYKDIGRELGRRQQDPEAPFPAAEGQAAS</sequence>
<dbReference type="AlphaFoldDB" id="A0A1H1V8Z3"/>
<evidence type="ECO:0000256" key="1">
    <source>
        <dbReference type="SAM" id="MobiDB-lite"/>
    </source>
</evidence>
<gene>
    <name evidence="2" type="ORF">SAMN04489743_0925</name>
</gene>
<reference evidence="3" key="1">
    <citation type="submission" date="2016-10" db="EMBL/GenBank/DDBJ databases">
        <authorList>
            <person name="Varghese N."/>
            <person name="Submissions S."/>
        </authorList>
    </citation>
    <scope>NUCLEOTIDE SEQUENCE [LARGE SCALE GENOMIC DNA]</scope>
    <source>
        <strain evidence="3">IMMIB L-1606</strain>
    </source>
</reference>
<accession>A0A1H1V8Z3</accession>
<dbReference type="Proteomes" id="UP000198751">
    <property type="component" value="Chromosome I"/>
</dbReference>
<feature type="region of interest" description="Disordered" evidence="1">
    <location>
        <begin position="191"/>
        <end position="213"/>
    </location>
</feature>
<dbReference type="EMBL" id="LT629779">
    <property type="protein sequence ID" value="SDS81212.1"/>
    <property type="molecule type" value="Genomic_DNA"/>
</dbReference>
<evidence type="ECO:0000313" key="3">
    <source>
        <dbReference type="Proteomes" id="UP000198751"/>
    </source>
</evidence>
<dbReference type="OrthoDB" id="4942423at2"/>
<keyword evidence="3" id="KW-1185">Reference proteome</keyword>
<dbReference type="RefSeq" id="WP_091717975.1">
    <property type="nucleotide sequence ID" value="NZ_LT629779.1"/>
</dbReference>
<organism evidence="2 3">
    <name type="scientific">Pseudarthrobacter equi</name>
    <dbReference type="NCBI Taxonomy" id="728066"/>
    <lineage>
        <taxon>Bacteria</taxon>
        <taxon>Bacillati</taxon>
        <taxon>Actinomycetota</taxon>
        <taxon>Actinomycetes</taxon>
        <taxon>Micrococcales</taxon>
        <taxon>Micrococcaceae</taxon>
        <taxon>Pseudarthrobacter</taxon>
    </lineage>
</organism>
<evidence type="ECO:0008006" key="4">
    <source>
        <dbReference type="Google" id="ProtNLM"/>
    </source>
</evidence>
<evidence type="ECO:0000313" key="2">
    <source>
        <dbReference type="EMBL" id="SDS81212.1"/>
    </source>
</evidence>
<proteinExistence type="predicted"/>